<dbReference type="EMBL" id="JADCNL010000003">
    <property type="protein sequence ID" value="KAG0489053.1"/>
    <property type="molecule type" value="Genomic_DNA"/>
</dbReference>
<keyword evidence="1" id="KW-0732">Signal</keyword>
<gene>
    <name evidence="2" type="ORF">HPP92_007864</name>
</gene>
<keyword evidence="3" id="KW-1185">Reference proteome</keyword>
<comment type="caution">
    <text evidence="2">The sequence shown here is derived from an EMBL/GenBank/DDBJ whole genome shotgun (WGS) entry which is preliminary data.</text>
</comment>
<evidence type="ECO:0000313" key="3">
    <source>
        <dbReference type="Proteomes" id="UP000636800"/>
    </source>
</evidence>
<proteinExistence type="predicted"/>
<protein>
    <recommendedName>
        <fullName evidence="4">Secreted protein</fullName>
    </recommendedName>
</protein>
<accession>A0A835V946</accession>
<evidence type="ECO:0008006" key="4">
    <source>
        <dbReference type="Google" id="ProtNLM"/>
    </source>
</evidence>
<name>A0A835V946_VANPL</name>
<dbReference type="AlphaFoldDB" id="A0A835V946"/>
<sequence>MGWWVAVEIVSVWLRWRWCCRAGFLSRCPVELEVERRHRHDLHVKREARRWMEIFAILISISLKRTCRLDRRGREAELFNLLAGVARPLLRKISIFSLRPPSFKAYTPHYHRLSAIHEALLRRRRNRDEQRHQAAAAAAVAGE</sequence>
<evidence type="ECO:0000313" key="2">
    <source>
        <dbReference type="EMBL" id="KAG0489053.1"/>
    </source>
</evidence>
<dbReference type="OrthoDB" id="685331at2759"/>
<organism evidence="2 3">
    <name type="scientific">Vanilla planifolia</name>
    <name type="common">Vanilla</name>
    <dbReference type="NCBI Taxonomy" id="51239"/>
    <lineage>
        <taxon>Eukaryota</taxon>
        <taxon>Viridiplantae</taxon>
        <taxon>Streptophyta</taxon>
        <taxon>Embryophyta</taxon>
        <taxon>Tracheophyta</taxon>
        <taxon>Spermatophyta</taxon>
        <taxon>Magnoliopsida</taxon>
        <taxon>Liliopsida</taxon>
        <taxon>Asparagales</taxon>
        <taxon>Orchidaceae</taxon>
        <taxon>Vanilloideae</taxon>
        <taxon>Vanilleae</taxon>
        <taxon>Vanilla</taxon>
    </lineage>
</organism>
<evidence type="ECO:0000256" key="1">
    <source>
        <dbReference type="SAM" id="SignalP"/>
    </source>
</evidence>
<dbReference type="Proteomes" id="UP000636800">
    <property type="component" value="Chromosome 3"/>
</dbReference>
<reference evidence="2 3" key="1">
    <citation type="journal article" date="2020" name="Nat. Food">
        <title>A phased Vanilla planifolia genome enables genetic improvement of flavour and production.</title>
        <authorList>
            <person name="Hasing T."/>
            <person name="Tang H."/>
            <person name="Brym M."/>
            <person name="Khazi F."/>
            <person name="Huang T."/>
            <person name="Chambers A.H."/>
        </authorList>
    </citation>
    <scope>NUCLEOTIDE SEQUENCE [LARGE SCALE GENOMIC DNA]</scope>
    <source>
        <tissue evidence="2">Leaf</tissue>
    </source>
</reference>
<feature type="signal peptide" evidence="1">
    <location>
        <begin position="1"/>
        <end position="22"/>
    </location>
</feature>
<feature type="chain" id="PRO_5032423430" description="Secreted protein" evidence="1">
    <location>
        <begin position="23"/>
        <end position="143"/>
    </location>
</feature>